<dbReference type="RefSeq" id="WP_002101393.1">
    <property type="nucleotide sequence ID" value="NZ_CP012603.1"/>
</dbReference>
<sequence length="112" mass="13137">MNFILIAGIMMAIKKEKMELYVIVYDIHNDEDGSQHEELSKFLEDDNTIRILDSTWITKSSIAAMDAHSMIKEFCDENEIEISLFVSKIDKEDTHFFELDHINDVSLSHWLR</sequence>
<protein>
    <submittedName>
        <fullName evidence="1">Uncharacterized protein</fullName>
    </submittedName>
</protein>
<reference evidence="1 2" key="1">
    <citation type="journal article" date="2015" name="Genome Announc.">
        <title>Whole-Genome Sequence of Leptospira interrogans Serovar Hardjo Subtype Hardjoprajitno Strain Norma, Isolated from Cattle in a Leptospirosis Outbreak in Brazil.</title>
        <authorList>
            <person name="Cosate M.R."/>
            <person name="Soares S.C."/>
            <person name="Mendes T.A."/>
            <person name="Raittz R.T."/>
            <person name="Moreira E.C."/>
            <person name="Leite R."/>
            <person name="Fernandes G.R."/>
            <person name="Haddad J.P."/>
            <person name="Ortega J.M."/>
        </authorList>
    </citation>
    <scope>NUCLEOTIDE SEQUENCE [LARGE SCALE GENOMIC DNA]</scope>
    <source>
        <strain evidence="1 2">Norma</strain>
    </source>
</reference>
<evidence type="ECO:0000313" key="1">
    <source>
        <dbReference type="EMBL" id="ALE37774.1"/>
    </source>
</evidence>
<proteinExistence type="predicted"/>
<name>A0A0M4NT71_LEPIR</name>
<organism evidence="1">
    <name type="scientific">Leptospira interrogans serovar Hardjo str. Norma</name>
    <dbReference type="NCBI Taxonomy" id="1279460"/>
    <lineage>
        <taxon>Bacteria</taxon>
        <taxon>Pseudomonadati</taxon>
        <taxon>Spirochaetota</taxon>
        <taxon>Spirochaetia</taxon>
        <taxon>Leptospirales</taxon>
        <taxon>Leptospiraceae</taxon>
        <taxon>Leptospira</taxon>
    </lineage>
</organism>
<dbReference type="EMBL" id="CP012603">
    <property type="protein sequence ID" value="ALE37774.1"/>
    <property type="molecule type" value="Genomic_DNA"/>
</dbReference>
<evidence type="ECO:0000313" key="2">
    <source>
        <dbReference type="Proteomes" id="UP000056502"/>
    </source>
</evidence>
<dbReference type="PATRIC" id="fig|1279460.3.peg.556"/>
<gene>
    <name evidence="1" type="ORF">G436_0551</name>
</gene>
<dbReference type="Proteomes" id="UP000056502">
    <property type="component" value="Chromosome I"/>
</dbReference>
<accession>A0A0M4NT71</accession>
<dbReference type="AlphaFoldDB" id="A0A0M4NT71"/>